<dbReference type="Proteomes" id="UP000570595">
    <property type="component" value="Unassembled WGS sequence"/>
</dbReference>
<evidence type="ECO:0000313" key="4">
    <source>
        <dbReference type="Proteomes" id="UP000572268"/>
    </source>
</evidence>
<protein>
    <submittedName>
        <fullName evidence="2">Uncharacterized protein</fullName>
    </submittedName>
</protein>
<gene>
    <name evidence="2" type="ORF">FOL46_007627</name>
    <name evidence="1" type="ORF">FOZ61_008377</name>
</gene>
<dbReference type="OrthoDB" id="10306259at2759"/>
<evidence type="ECO:0000313" key="3">
    <source>
        <dbReference type="Proteomes" id="UP000570595"/>
    </source>
</evidence>
<comment type="caution">
    <text evidence="2">The sequence shown here is derived from an EMBL/GenBank/DDBJ whole genome shotgun (WGS) entry which is preliminary data.</text>
</comment>
<proteinExistence type="predicted"/>
<evidence type="ECO:0000313" key="1">
    <source>
        <dbReference type="EMBL" id="KAF4667364.1"/>
    </source>
</evidence>
<dbReference type="EMBL" id="JABANN010000055">
    <property type="protein sequence ID" value="KAF4673229.1"/>
    <property type="molecule type" value="Genomic_DNA"/>
</dbReference>
<evidence type="ECO:0000313" key="2">
    <source>
        <dbReference type="EMBL" id="KAF4673229.1"/>
    </source>
</evidence>
<organism evidence="2 4">
    <name type="scientific">Perkinsus olseni</name>
    <name type="common">Perkinsus atlanticus</name>
    <dbReference type="NCBI Taxonomy" id="32597"/>
    <lineage>
        <taxon>Eukaryota</taxon>
        <taxon>Sar</taxon>
        <taxon>Alveolata</taxon>
        <taxon>Perkinsozoa</taxon>
        <taxon>Perkinsea</taxon>
        <taxon>Perkinsida</taxon>
        <taxon>Perkinsidae</taxon>
        <taxon>Perkinsus</taxon>
    </lineage>
</organism>
<reference evidence="3 4" key="1">
    <citation type="submission" date="2020-04" db="EMBL/GenBank/DDBJ databases">
        <title>Perkinsus olseni comparative genomics.</title>
        <authorList>
            <person name="Bogema D.R."/>
        </authorList>
    </citation>
    <scope>NUCLEOTIDE SEQUENCE [LARGE SCALE GENOMIC DNA]</scope>
    <source>
        <strain evidence="1">ATCC PRA-179</strain>
        <strain evidence="2">ATCC PRA-31</strain>
    </source>
</reference>
<dbReference type="EMBL" id="JABAHT010000055">
    <property type="protein sequence ID" value="KAF4667364.1"/>
    <property type="molecule type" value="Genomic_DNA"/>
</dbReference>
<dbReference type="AlphaFoldDB" id="A0A7J6MNR3"/>
<accession>A0A7J6MNR3</accession>
<sequence length="187" mass="20204">MYPRSSFLVGITLRQAPIEAVRATPKKLADNQLKAFIAESCSVEVLGESPFDDAILCDTQRTSTNQEFPNPDVGLFFEVTGSVVTTEVLTCTEATYAAEDVHIGKTGVVTIKSRQGKAAHRNGMPDPLKSLSFDIQSAAGPQERCSSVVEQLYRKYSGGQKTSRSAFDVIIFGLCAAYNTQAGVRDS</sequence>
<dbReference type="Proteomes" id="UP000572268">
    <property type="component" value="Unassembled WGS sequence"/>
</dbReference>
<name>A0A7J6MNR3_PEROL</name>